<dbReference type="Pfam" id="PF09420">
    <property type="entry name" value="Nop16"/>
    <property type="match status" value="1"/>
</dbReference>
<evidence type="ECO:0000313" key="5">
    <source>
        <dbReference type="RefSeq" id="XP_028146569.1"/>
    </source>
</evidence>
<sequence>MVKLRKQRKRKRYMHNINRKRLRNKLFKEENIGCKEVKLSWESKKSIQTNLKEMGLSYDPNKTIEIPKTKKQIKSVLSTGDNSATEDVEETLPAPKSHVAETLEEDAKAPRERKFRLPKNQVEWLSYLLEKYGNDYKTMEKDKKNYSQETWKQLRRKIKRFMSIPEQFNEFLKNCKVPPQLDTNLSDDEL</sequence>
<dbReference type="AlphaFoldDB" id="A0A6P7GBH2"/>
<reference evidence="5" key="1">
    <citation type="submission" date="2025-08" db="UniProtKB">
        <authorList>
            <consortium name="RefSeq"/>
        </authorList>
    </citation>
    <scope>IDENTIFICATION</scope>
    <source>
        <tissue evidence="5">Whole insect</tissue>
    </source>
</reference>
<keyword evidence="4" id="KW-0539">Nucleus</keyword>
<dbReference type="FunCoup" id="A0A6P7GBH2">
    <property type="interactions" value="1465"/>
</dbReference>
<dbReference type="PANTHER" id="PTHR13243">
    <property type="entry name" value="HSPC111 PROTEIN-RELATED"/>
    <property type="match status" value="1"/>
</dbReference>
<evidence type="ECO:0000256" key="3">
    <source>
        <dbReference type="ARBA" id="ARBA00015522"/>
    </source>
</evidence>
<name>A0A6P7GBH2_DIAVI</name>
<evidence type="ECO:0000256" key="4">
    <source>
        <dbReference type="ARBA" id="ARBA00023242"/>
    </source>
</evidence>
<dbReference type="GO" id="GO:0042273">
    <property type="term" value="P:ribosomal large subunit biogenesis"/>
    <property type="evidence" value="ECO:0007669"/>
    <property type="project" value="TreeGrafter"/>
</dbReference>
<evidence type="ECO:0000256" key="1">
    <source>
        <dbReference type="ARBA" id="ARBA00004604"/>
    </source>
</evidence>
<comment type="subcellular location">
    <subcellularLocation>
        <location evidence="1">Nucleus</location>
        <location evidence="1">Nucleolus</location>
    </subcellularLocation>
</comment>
<dbReference type="InParanoid" id="A0A6P7GBH2"/>
<gene>
    <name evidence="5" type="primary">LOC114340050</name>
</gene>
<protein>
    <recommendedName>
        <fullName evidence="3">Nucleolar protein 16</fullName>
    </recommendedName>
</protein>
<dbReference type="RefSeq" id="XP_028146569.1">
    <property type="nucleotide sequence ID" value="XM_028290768.1"/>
</dbReference>
<accession>A0A6P7GBH2</accession>
<comment type="similarity">
    <text evidence="2">Belongs to the NOP16 family.</text>
</comment>
<proteinExistence type="inferred from homology"/>
<dbReference type="InterPro" id="IPR019002">
    <property type="entry name" value="Ribosome_biogenesis_Nop16"/>
</dbReference>
<dbReference type="GO" id="GO:0005730">
    <property type="term" value="C:nucleolus"/>
    <property type="evidence" value="ECO:0007669"/>
    <property type="project" value="UniProtKB-SubCell"/>
</dbReference>
<organism evidence="5">
    <name type="scientific">Diabrotica virgifera virgifera</name>
    <name type="common">western corn rootworm</name>
    <dbReference type="NCBI Taxonomy" id="50390"/>
    <lineage>
        <taxon>Eukaryota</taxon>
        <taxon>Metazoa</taxon>
        <taxon>Ecdysozoa</taxon>
        <taxon>Arthropoda</taxon>
        <taxon>Hexapoda</taxon>
        <taxon>Insecta</taxon>
        <taxon>Pterygota</taxon>
        <taxon>Neoptera</taxon>
        <taxon>Endopterygota</taxon>
        <taxon>Coleoptera</taxon>
        <taxon>Polyphaga</taxon>
        <taxon>Cucujiformia</taxon>
        <taxon>Chrysomeloidea</taxon>
        <taxon>Chrysomelidae</taxon>
        <taxon>Galerucinae</taxon>
        <taxon>Diabroticina</taxon>
        <taxon>Diabroticites</taxon>
        <taxon>Diabrotica</taxon>
    </lineage>
</organism>
<dbReference type="PANTHER" id="PTHR13243:SF1">
    <property type="entry name" value="NUCLEOLAR PROTEIN 16"/>
    <property type="match status" value="1"/>
</dbReference>
<evidence type="ECO:0000256" key="2">
    <source>
        <dbReference type="ARBA" id="ARBA00008479"/>
    </source>
</evidence>